<keyword evidence="2" id="KW-1185">Reference proteome</keyword>
<dbReference type="eggNOG" id="ENOG502RCJC">
    <property type="taxonomic scope" value="Eukaryota"/>
</dbReference>
<dbReference type="Proteomes" id="UP000008076">
    <property type="component" value="Unassembled WGS sequence"/>
</dbReference>
<proteinExistence type="predicted"/>
<gene>
    <name evidence="1" type="ORF">EDI_013560</name>
</gene>
<dbReference type="OMA" id="KSCYNII"/>
<dbReference type="RefSeq" id="XP_001733726.1">
    <property type="nucleotide sequence ID" value="XM_001733674.1"/>
</dbReference>
<evidence type="ECO:0000313" key="2">
    <source>
        <dbReference type="Proteomes" id="UP000008076"/>
    </source>
</evidence>
<name>B0E5Q0_ENTDS</name>
<dbReference type="KEGG" id="edi:EDI_013560"/>
<protein>
    <recommendedName>
        <fullName evidence="3">Leucine-rich repeat containing protein</fullName>
    </recommendedName>
</protein>
<evidence type="ECO:0008006" key="3">
    <source>
        <dbReference type="Google" id="ProtNLM"/>
    </source>
</evidence>
<dbReference type="EMBL" id="DS547824">
    <property type="protein sequence ID" value="EDR30146.1"/>
    <property type="molecule type" value="Genomic_DNA"/>
</dbReference>
<dbReference type="OrthoDB" id="26653at2759"/>
<sequence>MTKTLEKMFLANVILYLETLETLCQFQMVNSKCFDAVKMLRINPGLKPQNMINNPEEMTSVGYSFTKELQFFPFLETVKLTFFSPLILRCIPTSVKRIYLQKEIDDEQISCLLPLKEKIVELRLFTYDSPIDLEQFPLLTKISLRTHCSVPTTTNYLEQFFTNKNHRFELVHLKMLKFFEESFIQTLNEYNIRLFVVDLNDLNQIRKVLDISTRCVRDIKICCNSWIKGLDPKVVITNNNWTYQQNYQFEELLKERYIPTISVTKLHEINLKKFDFLRSLSFDKCKVDALNLPKEVNHITLKESEVLHIEQLTDLQEFILINCTSLSSLPVHCTKLKMDQCSFNIPKIPVDNELKELDLFKSNIDISYFKNLTSLCFNLVTINNNLPKMNQLKKLSFTQCVIKTQIDVPSSVTQFCISCMSDKMISLSEAKNIKRIKCVDIVNEVSLNESYYHYSMCQKVGGQLQNVIESVDELICTPLTINDFMLIPNKIKKVILISQYSVNGVIPVVIDLRSWKDLNELWIETSDNKFILPTTLKKLLIKSCYNIIINNLEEVPLKEVYLESNTSIIPHLNPSVEKLYFDTYNKDVNIQLLKRFPHLFPIE</sequence>
<accession>B0E5Q0</accession>
<dbReference type="AlphaFoldDB" id="B0E5Q0"/>
<dbReference type="VEuPathDB" id="AmoebaDB:EDI_013560"/>
<reference evidence="2" key="1">
    <citation type="submission" date="2007-12" db="EMBL/GenBank/DDBJ databases">
        <title>Annotation of Entamoeba dispar SAW760.</title>
        <authorList>
            <person name="Lorenzi H."/>
            <person name="Inman J."/>
            <person name="Schobel S."/>
            <person name="Amedeo P."/>
            <person name="Caler E."/>
        </authorList>
    </citation>
    <scope>NUCLEOTIDE SEQUENCE [LARGE SCALE GENOMIC DNA]</scope>
    <source>
        <strain evidence="2">ATCC PRA-260 / SAW760</strain>
    </source>
</reference>
<organism evidence="2">
    <name type="scientific">Entamoeba dispar (strain ATCC PRA-260 / SAW760)</name>
    <dbReference type="NCBI Taxonomy" id="370354"/>
    <lineage>
        <taxon>Eukaryota</taxon>
        <taxon>Amoebozoa</taxon>
        <taxon>Evosea</taxon>
        <taxon>Archamoebae</taxon>
        <taxon>Mastigamoebida</taxon>
        <taxon>Entamoebidae</taxon>
        <taxon>Entamoeba</taxon>
    </lineage>
</organism>
<evidence type="ECO:0000313" key="1">
    <source>
        <dbReference type="EMBL" id="EDR30146.1"/>
    </source>
</evidence>
<dbReference type="GeneID" id="5878611"/>